<keyword evidence="2" id="KW-1185">Reference proteome</keyword>
<comment type="caution">
    <text evidence="1">The sequence shown here is derived from an EMBL/GenBank/DDBJ whole genome shotgun (WGS) entry which is preliminary data.</text>
</comment>
<protein>
    <submittedName>
        <fullName evidence="1">Uncharacterized protein</fullName>
    </submittedName>
</protein>
<evidence type="ECO:0000313" key="2">
    <source>
        <dbReference type="Proteomes" id="UP000638462"/>
    </source>
</evidence>
<proteinExistence type="predicted"/>
<sequence length="56" mass="6515">MYNESDTHSGCEACGRVLQVYYTRNLGFYCDDCIFEEQERNSLKNQSTIRAKGNKK</sequence>
<gene>
    <name evidence="1" type="ORF">GCM10008027_15280</name>
</gene>
<dbReference type="EMBL" id="BMIT01000005">
    <property type="protein sequence ID" value="GGE91360.1"/>
    <property type="molecule type" value="Genomic_DNA"/>
</dbReference>
<organism evidence="1 2">
    <name type="scientific">Pseudoalteromonas gelatinilytica</name>
    <dbReference type="NCBI Taxonomy" id="1703256"/>
    <lineage>
        <taxon>Bacteria</taxon>
        <taxon>Pseudomonadati</taxon>
        <taxon>Pseudomonadota</taxon>
        <taxon>Gammaproteobacteria</taxon>
        <taxon>Alteromonadales</taxon>
        <taxon>Pseudoalteromonadaceae</taxon>
        <taxon>Pseudoalteromonas</taxon>
    </lineage>
</organism>
<evidence type="ECO:0000313" key="1">
    <source>
        <dbReference type="EMBL" id="GGE91360.1"/>
    </source>
</evidence>
<reference evidence="2" key="1">
    <citation type="journal article" date="2019" name="Int. J. Syst. Evol. Microbiol.">
        <title>The Global Catalogue of Microorganisms (GCM) 10K type strain sequencing project: providing services to taxonomists for standard genome sequencing and annotation.</title>
        <authorList>
            <consortium name="The Broad Institute Genomics Platform"/>
            <consortium name="The Broad Institute Genome Sequencing Center for Infectious Disease"/>
            <person name="Wu L."/>
            <person name="Ma J."/>
        </authorList>
    </citation>
    <scope>NUCLEOTIDE SEQUENCE [LARGE SCALE GENOMIC DNA]</scope>
    <source>
        <strain evidence="2">CGMCC 1.15394</strain>
    </source>
</reference>
<dbReference type="Proteomes" id="UP000638462">
    <property type="component" value="Unassembled WGS sequence"/>
</dbReference>
<name>A0ABQ1TCT8_9GAMM</name>
<accession>A0ABQ1TCT8</accession>